<proteinExistence type="predicted"/>
<reference evidence="8 9" key="1">
    <citation type="submission" date="2009-02" db="EMBL/GenBank/DDBJ databases">
        <title>Sequencing of the draft genome and assembly of Dethiobacter alkaliphilus AHT 1.</title>
        <authorList>
            <consortium name="US DOE Joint Genome Institute (JGI-PGF)"/>
            <person name="Lucas S."/>
            <person name="Copeland A."/>
            <person name="Lapidus A."/>
            <person name="Glavina del Rio T."/>
            <person name="Dalin E."/>
            <person name="Tice H."/>
            <person name="Bruce D."/>
            <person name="Goodwin L."/>
            <person name="Pitluck S."/>
            <person name="Larimer F."/>
            <person name="Land M.L."/>
            <person name="Hauser L."/>
            <person name="Muyzer G."/>
        </authorList>
    </citation>
    <scope>NUCLEOTIDE SEQUENCE [LARGE SCALE GENOMIC DNA]</scope>
    <source>
        <strain evidence="8 9">AHT 1</strain>
    </source>
</reference>
<evidence type="ECO:0000259" key="7">
    <source>
        <dbReference type="Pfam" id="PF00482"/>
    </source>
</evidence>
<organism evidence="8 9">
    <name type="scientific">Dethiobacter alkaliphilus AHT 1</name>
    <dbReference type="NCBI Taxonomy" id="555088"/>
    <lineage>
        <taxon>Bacteria</taxon>
        <taxon>Bacillati</taxon>
        <taxon>Bacillota</taxon>
        <taxon>Dethiobacteria</taxon>
        <taxon>Dethiobacterales</taxon>
        <taxon>Dethiobacteraceae</taxon>
        <taxon>Dethiobacter</taxon>
    </lineage>
</organism>
<protein>
    <submittedName>
        <fullName evidence="8">Type II secretion system protein</fullName>
    </submittedName>
</protein>
<dbReference type="STRING" id="555088.DealDRAFT_3015"/>
<feature type="transmembrane region" description="Helical" evidence="6">
    <location>
        <begin position="276"/>
        <end position="300"/>
    </location>
</feature>
<accession>C0GKK6</accession>
<evidence type="ECO:0000256" key="3">
    <source>
        <dbReference type="ARBA" id="ARBA00022692"/>
    </source>
</evidence>
<sequence>MQAIIALLVFLTLVTFITALQNKLQPAKVDLQGRLKNVINYDETADIRQAELSRPLSERICSPLLGVLSALASRLLPADILKGLERKVQQAGMTGGFSAKDYLGMKVVFAFGLPFFFYLLFGRDLSPQTFLIVAIAGVLGWRLPEMKLENTARSRKASIEKSFPDTLDLLTVSVGAGLGFDGALAKVVEKSEGPVAEEFRRVLQEIKMGKARREALRDFGERTGIDDVKSFTGAIVQADQLGLNIGKTLKVQSEQMRRKRRQRVEEQAMKVPVKMLLPLVAFIFPTIFIVLLGPAMIQIVETLVM</sequence>
<gene>
    <name evidence="8" type="ORF">DealDRAFT_3015</name>
</gene>
<keyword evidence="5 6" id="KW-0472">Membrane</keyword>
<name>C0GKK6_DETAL</name>
<evidence type="ECO:0000256" key="4">
    <source>
        <dbReference type="ARBA" id="ARBA00022989"/>
    </source>
</evidence>
<dbReference type="eggNOG" id="COG2064">
    <property type="taxonomic scope" value="Bacteria"/>
</dbReference>
<keyword evidence="9" id="KW-1185">Reference proteome</keyword>
<comment type="subcellular location">
    <subcellularLocation>
        <location evidence="1">Cell membrane</location>
        <topology evidence="1">Multi-pass membrane protein</topology>
    </subcellularLocation>
</comment>
<keyword evidence="2" id="KW-1003">Cell membrane</keyword>
<evidence type="ECO:0000256" key="6">
    <source>
        <dbReference type="SAM" id="Phobius"/>
    </source>
</evidence>
<feature type="transmembrane region" description="Helical" evidence="6">
    <location>
        <begin position="102"/>
        <end position="121"/>
    </location>
</feature>
<dbReference type="OrthoDB" id="9810662at2"/>
<dbReference type="EMBL" id="ACJM01000025">
    <property type="protein sequence ID" value="EEG76098.1"/>
    <property type="molecule type" value="Genomic_DNA"/>
</dbReference>
<comment type="caution">
    <text evidence="8">The sequence shown here is derived from an EMBL/GenBank/DDBJ whole genome shotgun (WGS) entry which is preliminary data.</text>
</comment>
<keyword evidence="3 6" id="KW-0812">Transmembrane</keyword>
<dbReference type="PANTHER" id="PTHR35007:SF2">
    <property type="entry name" value="PILUS ASSEMBLE PROTEIN"/>
    <property type="match status" value="1"/>
</dbReference>
<evidence type="ECO:0000313" key="8">
    <source>
        <dbReference type="EMBL" id="EEG76098.1"/>
    </source>
</evidence>
<dbReference type="Proteomes" id="UP000006443">
    <property type="component" value="Unassembled WGS sequence"/>
</dbReference>
<dbReference type="RefSeq" id="WP_008519002.1">
    <property type="nucleotide sequence ID" value="NZ_ACJM01000025.1"/>
</dbReference>
<evidence type="ECO:0000313" key="9">
    <source>
        <dbReference type="Proteomes" id="UP000006443"/>
    </source>
</evidence>
<dbReference type="InterPro" id="IPR018076">
    <property type="entry name" value="T2SS_GspF_dom"/>
</dbReference>
<evidence type="ECO:0000256" key="1">
    <source>
        <dbReference type="ARBA" id="ARBA00004651"/>
    </source>
</evidence>
<evidence type="ECO:0000256" key="5">
    <source>
        <dbReference type="ARBA" id="ARBA00023136"/>
    </source>
</evidence>
<dbReference type="GO" id="GO:0005886">
    <property type="term" value="C:plasma membrane"/>
    <property type="evidence" value="ECO:0007669"/>
    <property type="project" value="UniProtKB-SubCell"/>
</dbReference>
<dbReference type="Pfam" id="PF00482">
    <property type="entry name" value="T2SSF"/>
    <property type="match status" value="1"/>
</dbReference>
<evidence type="ECO:0000256" key="2">
    <source>
        <dbReference type="ARBA" id="ARBA00022475"/>
    </source>
</evidence>
<dbReference type="AlphaFoldDB" id="C0GKK6"/>
<feature type="domain" description="Type II secretion system protein GspF" evidence="7">
    <location>
        <begin position="167"/>
        <end position="292"/>
    </location>
</feature>
<keyword evidence="4 6" id="KW-1133">Transmembrane helix</keyword>
<dbReference type="PANTHER" id="PTHR35007">
    <property type="entry name" value="INTEGRAL MEMBRANE PROTEIN-RELATED"/>
    <property type="match status" value="1"/>
</dbReference>